<sequence length="439" mass="46733">MPPKEPKATKGRPSSSSTIDNSSPSESLRKKNEASKKRASTADTLTNTPPEKIVKRPRKEVKSANKIKDSDSEGEYDLRSRLGNEDEDEEDEGKGDTKARLTAELKSRKIRPASVLSSRSGTPSKIADKTSVLSSSSPSAVPRGSTPGVNERLNRQRSDTVKPATTGRTKFSGPMVRPDSVTFSSPLSDKHLAGGKPMTPSPRTTSAVMPKINFGTGSPAGVAPYSPAEQATLEEGLSKPVRTDVLAQILAANPAASNQASSELNLVNFTIGVNSIDGVQTMNAHITAKVGSIEDSQVEKSLQSLILYLFKCSKKFQETTGDAAARRVLKIFQAESTPRTLSFLRSAIRPASDADNETDFLRPTRFTSGEPAGSADIDTTVEADCGDSDVELKEEAEENGGDGVDIGDELETQGHNGDEIAAELDNDSQPGEEVTANLD</sequence>
<gene>
    <name evidence="2" type="ORF">H2200_012992</name>
</gene>
<protein>
    <submittedName>
        <fullName evidence="2">Uncharacterized protein</fullName>
    </submittedName>
</protein>
<evidence type="ECO:0000313" key="2">
    <source>
        <dbReference type="EMBL" id="KAJ9602450.1"/>
    </source>
</evidence>
<organism evidence="2 3">
    <name type="scientific">Cladophialophora chaetospira</name>
    <dbReference type="NCBI Taxonomy" id="386627"/>
    <lineage>
        <taxon>Eukaryota</taxon>
        <taxon>Fungi</taxon>
        <taxon>Dikarya</taxon>
        <taxon>Ascomycota</taxon>
        <taxon>Pezizomycotina</taxon>
        <taxon>Eurotiomycetes</taxon>
        <taxon>Chaetothyriomycetidae</taxon>
        <taxon>Chaetothyriales</taxon>
        <taxon>Herpotrichiellaceae</taxon>
        <taxon>Cladophialophora</taxon>
    </lineage>
</organism>
<comment type="caution">
    <text evidence="2">The sequence shown here is derived from an EMBL/GenBank/DDBJ whole genome shotgun (WGS) entry which is preliminary data.</text>
</comment>
<feature type="region of interest" description="Disordered" evidence="1">
    <location>
        <begin position="353"/>
        <end position="380"/>
    </location>
</feature>
<feature type="compositionally biased region" description="Low complexity" evidence="1">
    <location>
        <begin position="131"/>
        <end position="145"/>
    </location>
</feature>
<feature type="compositionally biased region" description="Basic and acidic residues" evidence="1">
    <location>
        <begin position="60"/>
        <end position="84"/>
    </location>
</feature>
<feature type="compositionally biased region" description="Acidic residues" evidence="1">
    <location>
        <begin position="392"/>
        <end position="411"/>
    </location>
</feature>
<reference evidence="2" key="1">
    <citation type="submission" date="2022-10" db="EMBL/GenBank/DDBJ databases">
        <title>Culturing micro-colonial fungi from biological soil crusts in the Mojave desert and describing Neophaeococcomyces mojavensis, and introducing the new genera and species Taxawa tesnikishii.</title>
        <authorList>
            <person name="Kurbessoian T."/>
            <person name="Stajich J.E."/>
        </authorList>
    </citation>
    <scope>NUCLEOTIDE SEQUENCE</scope>
    <source>
        <strain evidence="2">TK_41</strain>
    </source>
</reference>
<evidence type="ECO:0000313" key="3">
    <source>
        <dbReference type="Proteomes" id="UP001172673"/>
    </source>
</evidence>
<feature type="compositionally biased region" description="Basic and acidic residues" evidence="1">
    <location>
        <begin position="27"/>
        <end position="36"/>
    </location>
</feature>
<feature type="compositionally biased region" description="Low complexity" evidence="1">
    <location>
        <begin position="14"/>
        <end position="26"/>
    </location>
</feature>
<feature type="region of interest" description="Disordered" evidence="1">
    <location>
        <begin position="1"/>
        <end position="207"/>
    </location>
</feature>
<dbReference type="EMBL" id="JAPDRK010000026">
    <property type="protein sequence ID" value="KAJ9602450.1"/>
    <property type="molecule type" value="Genomic_DNA"/>
</dbReference>
<feature type="compositionally biased region" description="Basic and acidic residues" evidence="1">
    <location>
        <begin position="94"/>
        <end position="107"/>
    </location>
</feature>
<dbReference type="Proteomes" id="UP001172673">
    <property type="component" value="Unassembled WGS sequence"/>
</dbReference>
<proteinExistence type="predicted"/>
<accession>A0AA39CBQ1</accession>
<evidence type="ECO:0000256" key="1">
    <source>
        <dbReference type="SAM" id="MobiDB-lite"/>
    </source>
</evidence>
<keyword evidence="3" id="KW-1185">Reference proteome</keyword>
<dbReference type="AlphaFoldDB" id="A0AA39CBQ1"/>
<feature type="region of interest" description="Disordered" evidence="1">
    <location>
        <begin position="392"/>
        <end position="439"/>
    </location>
</feature>
<name>A0AA39CBQ1_9EURO</name>